<keyword evidence="1" id="KW-0812">Transmembrane</keyword>
<evidence type="ECO:0000313" key="2">
    <source>
        <dbReference type="EMBL" id="NMH29214.1"/>
    </source>
</evidence>
<protein>
    <submittedName>
        <fullName evidence="2">DUF2975 domain-containing protein</fullName>
    </submittedName>
</protein>
<comment type="caution">
    <text evidence="2">The sequence shown here is derived from an EMBL/GenBank/DDBJ whole genome shotgun (WGS) entry which is preliminary data.</text>
</comment>
<feature type="transmembrane region" description="Helical" evidence="1">
    <location>
        <begin position="7"/>
        <end position="29"/>
    </location>
</feature>
<feature type="transmembrane region" description="Helical" evidence="1">
    <location>
        <begin position="54"/>
        <end position="76"/>
    </location>
</feature>
<sequence>MLTVLYWLSWIILTGLCVDAGSFIFNGIYTTTFNPAAADYFKLSELYHFDAGHYLVQLTFMTIVGCMKALMFYLIVMILHDKKLDLSRPFTPETGRFISNLSYLCFGAGLFSDWGSKYALWLSSKNITMPDSQALQLGGADVWLFSGVLLLVIAQIFRKGIELQHESDLTI</sequence>
<keyword evidence="3" id="KW-1185">Reference proteome</keyword>
<dbReference type="Proteomes" id="UP000712080">
    <property type="component" value="Unassembled WGS sequence"/>
</dbReference>
<reference evidence="2" key="1">
    <citation type="submission" date="2020-02" db="EMBL/GenBank/DDBJ databases">
        <title>Flavobacterium sp. genome.</title>
        <authorList>
            <person name="Jung H.S."/>
            <person name="Baek J.H."/>
            <person name="Jeon C.O."/>
        </authorList>
    </citation>
    <scope>NUCLEOTIDE SEQUENCE</scope>
    <source>
        <strain evidence="2">SE-s28</strain>
    </source>
</reference>
<accession>A0A972FNB3</accession>
<gene>
    <name evidence="2" type="ORF">G6047_14330</name>
</gene>
<keyword evidence="1" id="KW-0472">Membrane</keyword>
<dbReference type="AlphaFoldDB" id="A0A972FNB3"/>
<dbReference type="InterPro" id="IPR021354">
    <property type="entry name" value="DUF2975"/>
</dbReference>
<organism evidence="2 3">
    <name type="scientific">Flavobacterium silvaticum</name>
    <dbReference type="NCBI Taxonomy" id="1852020"/>
    <lineage>
        <taxon>Bacteria</taxon>
        <taxon>Pseudomonadati</taxon>
        <taxon>Bacteroidota</taxon>
        <taxon>Flavobacteriia</taxon>
        <taxon>Flavobacteriales</taxon>
        <taxon>Flavobacteriaceae</taxon>
        <taxon>Flavobacterium</taxon>
    </lineage>
</organism>
<feature type="transmembrane region" description="Helical" evidence="1">
    <location>
        <begin position="97"/>
        <end position="114"/>
    </location>
</feature>
<evidence type="ECO:0000313" key="3">
    <source>
        <dbReference type="Proteomes" id="UP000712080"/>
    </source>
</evidence>
<name>A0A972FNB3_9FLAO</name>
<proteinExistence type="predicted"/>
<keyword evidence="1" id="KW-1133">Transmembrane helix</keyword>
<dbReference type="Pfam" id="PF11188">
    <property type="entry name" value="DUF2975"/>
    <property type="match status" value="1"/>
</dbReference>
<feature type="transmembrane region" description="Helical" evidence="1">
    <location>
        <begin position="134"/>
        <end position="157"/>
    </location>
</feature>
<evidence type="ECO:0000256" key="1">
    <source>
        <dbReference type="SAM" id="Phobius"/>
    </source>
</evidence>
<dbReference type="EMBL" id="JAAMPU010000108">
    <property type="protein sequence ID" value="NMH29214.1"/>
    <property type="molecule type" value="Genomic_DNA"/>
</dbReference>